<keyword evidence="3 6" id="KW-0378">Hydrolase</keyword>
<comment type="caution">
    <text evidence="9">The sequence shown here is derived from an EMBL/GenBank/DDBJ whole genome shotgun (WGS) entry which is preliminary data.</text>
</comment>
<evidence type="ECO:0008006" key="11">
    <source>
        <dbReference type="Google" id="ProtNLM"/>
    </source>
</evidence>
<dbReference type="InterPro" id="IPR013647">
    <property type="entry name" value="OligopepF_N_dom"/>
</dbReference>
<dbReference type="InterPro" id="IPR042088">
    <property type="entry name" value="OligoPept_F_C"/>
</dbReference>
<evidence type="ECO:0000256" key="2">
    <source>
        <dbReference type="ARBA" id="ARBA00022723"/>
    </source>
</evidence>
<dbReference type="Gene3D" id="1.10.1370.20">
    <property type="entry name" value="Oligoendopeptidase f, C-terminal domain"/>
    <property type="match status" value="1"/>
</dbReference>
<evidence type="ECO:0000313" key="9">
    <source>
        <dbReference type="EMBL" id="PIZ45818.1"/>
    </source>
</evidence>
<protein>
    <recommendedName>
        <fullName evidence="11">Oligoendopeptidase F</fullName>
    </recommendedName>
</protein>
<dbReference type="InterPro" id="IPR045090">
    <property type="entry name" value="Pept_M3A_M3B"/>
</dbReference>
<comment type="cofactor">
    <cofactor evidence="6">
        <name>Zn(2+)</name>
        <dbReference type="ChEBI" id="CHEBI:29105"/>
    </cofactor>
    <text evidence="6">Binds 1 zinc ion.</text>
</comment>
<evidence type="ECO:0000256" key="3">
    <source>
        <dbReference type="ARBA" id="ARBA00022801"/>
    </source>
</evidence>
<evidence type="ECO:0000256" key="5">
    <source>
        <dbReference type="ARBA" id="ARBA00023049"/>
    </source>
</evidence>
<keyword evidence="5 6" id="KW-0482">Metalloprotease</keyword>
<dbReference type="GO" id="GO:0004222">
    <property type="term" value="F:metalloendopeptidase activity"/>
    <property type="evidence" value="ECO:0007669"/>
    <property type="project" value="InterPro"/>
</dbReference>
<evidence type="ECO:0000256" key="6">
    <source>
        <dbReference type="RuleBase" id="RU003435"/>
    </source>
</evidence>
<dbReference type="InterPro" id="IPR001567">
    <property type="entry name" value="Pept_M3A_M3B_dom"/>
</dbReference>
<accession>A0A2M7THW4</accession>
<dbReference type="Pfam" id="PF08439">
    <property type="entry name" value="Peptidase_M3_N"/>
    <property type="match status" value="1"/>
</dbReference>
<evidence type="ECO:0000259" key="7">
    <source>
        <dbReference type="Pfam" id="PF01432"/>
    </source>
</evidence>
<dbReference type="Pfam" id="PF01432">
    <property type="entry name" value="Peptidase_M3"/>
    <property type="match status" value="1"/>
</dbReference>
<dbReference type="Proteomes" id="UP000228920">
    <property type="component" value="Unassembled WGS sequence"/>
</dbReference>
<feature type="domain" description="Oligopeptidase F N-terminal" evidence="8">
    <location>
        <begin position="127"/>
        <end position="184"/>
    </location>
</feature>
<dbReference type="PANTHER" id="PTHR11804:SF5">
    <property type="entry name" value="OLIGOENDOPEPTIDASE F"/>
    <property type="match status" value="1"/>
</dbReference>
<name>A0A2M7THW4_UNCKA</name>
<evidence type="ECO:0000313" key="10">
    <source>
        <dbReference type="Proteomes" id="UP000228920"/>
    </source>
</evidence>
<evidence type="ECO:0000256" key="4">
    <source>
        <dbReference type="ARBA" id="ARBA00022833"/>
    </source>
</evidence>
<dbReference type="Gene3D" id="1.20.140.70">
    <property type="entry name" value="Oligopeptidase f, N-terminal domain"/>
    <property type="match status" value="1"/>
</dbReference>
<evidence type="ECO:0000259" key="8">
    <source>
        <dbReference type="Pfam" id="PF08439"/>
    </source>
</evidence>
<evidence type="ECO:0000256" key="1">
    <source>
        <dbReference type="ARBA" id="ARBA00022670"/>
    </source>
</evidence>
<dbReference type="GO" id="GO:0006518">
    <property type="term" value="P:peptide metabolic process"/>
    <property type="evidence" value="ECO:0007669"/>
    <property type="project" value="TreeGrafter"/>
</dbReference>
<dbReference type="CDD" id="cd09610">
    <property type="entry name" value="M3B_PepF"/>
    <property type="match status" value="1"/>
</dbReference>
<dbReference type="AlphaFoldDB" id="A0A2M7THW4"/>
<keyword evidence="4 6" id="KW-0862">Zinc</keyword>
<dbReference type="PANTHER" id="PTHR11804">
    <property type="entry name" value="PROTEASE M3 THIMET OLIGOPEPTIDASE-RELATED"/>
    <property type="match status" value="1"/>
</dbReference>
<keyword evidence="2 6" id="KW-0479">Metal-binding</keyword>
<organism evidence="9 10">
    <name type="scientific">candidate division WWE3 bacterium CG_4_10_14_0_2_um_filter_41_14</name>
    <dbReference type="NCBI Taxonomy" id="1975072"/>
    <lineage>
        <taxon>Bacteria</taxon>
        <taxon>Katanobacteria</taxon>
    </lineage>
</organism>
<proteinExistence type="inferred from homology"/>
<sequence length="601" mass="68856">MAATRLKCYTFAMSDINASKTSWDFTKITPKDDELETVESKTYAFINTWKNDSSYLLDDQKLKQALDELEYLYAHYGLTGATGYILGLQIALDQSNPQLLAKAQKLEDFAVTLSNDMEFFLHNLAMIDQGTQIKFLESANLIDYRHFLKRLFDKAKYLLSEPEEKILTLKSSVSHGNWVHMTDSILSKQEAEIKNEDGSTSLKSFSEIMDLLDHENKTVRDSAAKEFNVILDRWVEVGEHEINSIVQNKKTNDELRHMNRPDLSSHIRDDIDPSVVDTMVSVVTQNFDISHEFYKTKAQMLKVDKLAYHERNLQVGTITKDFSYQKSVELVYQAFLHLDAEFAEIFKGYVENGHIDVFPKKGKSSGAFCAHDLKKLPTFVLLNHTNKLQNVLTLAHEAGHGINNELMRTQNALNFGTPLSTAEVASTFFEDFVLEELLINGGLTNAEIKTIHMQKLNDDISTIFRQVAAYNVEKELHTKIREVGYVSKEQIGEIFITHMRAYMGGAVDYNPGSQNWWLYWGHFRSFFYVYSYASGLLISKALQKMVRQDKKNIELVKEFLRAGRSKSPKDIFLELGINIEDKAFWQNGVDEIRGFLNQIAD</sequence>
<dbReference type="EMBL" id="PFNL01000122">
    <property type="protein sequence ID" value="PIZ45818.1"/>
    <property type="molecule type" value="Genomic_DNA"/>
</dbReference>
<gene>
    <name evidence="9" type="ORF">COY32_04680</name>
</gene>
<dbReference type="GO" id="GO:0006508">
    <property type="term" value="P:proteolysis"/>
    <property type="evidence" value="ECO:0007669"/>
    <property type="project" value="UniProtKB-KW"/>
</dbReference>
<comment type="similarity">
    <text evidence="6">Belongs to the peptidase M3 family.</text>
</comment>
<feature type="domain" description="Peptidase M3A/M3B catalytic" evidence="7">
    <location>
        <begin position="240"/>
        <end position="588"/>
    </location>
</feature>
<keyword evidence="1 6" id="KW-0645">Protease</keyword>
<reference evidence="10" key="1">
    <citation type="submission" date="2017-09" db="EMBL/GenBank/DDBJ databases">
        <title>Depth-based differentiation of microbial function through sediment-hosted aquifers and enrichment of novel symbionts in the deep terrestrial subsurface.</title>
        <authorList>
            <person name="Probst A.J."/>
            <person name="Ladd B."/>
            <person name="Jarett J.K."/>
            <person name="Geller-Mcgrath D.E."/>
            <person name="Sieber C.M.K."/>
            <person name="Emerson J.B."/>
            <person name="Anantharaman K."/>
            <person name="Thomas B.C."/>
            <person name="Malmstrom R."/>
            <person name="Stieglmeier M."/>
            <person name="Klingl A."/>
            <person name="Woyke T."/>
            <person name="Ryan C.M."/>
            <person name="Banfield J.F."/>
        </authorList>
    </citation>
    <scope>NUCLEOTIDE SEQUENCE [LARGE SCALE GENOMIC DNA]</scope>
</reference>
<dbReference type="SUPFAM" id="SSF55486">
    <property type="entry name" value="Metalloproteases ('zincins'), catalytic domain"/>
    <property type="match status" value="1"/>
</dbReference>
<dbReference type="GO" id="GO:0046872">
    <property type="term" value="F:metal ion binding"/>
    <property type="evidence" value="ECO:0007669"/>
    <property type="project" value="UniProtKB-UniRule"/>
</dbReference>